<protein>
    <submittedName>
        <fullName evidence="4">IAA-alanine resistance protein 1 isoform X2</fullName>
    </submittedName>
</protein>
<dbReference type="AlphaFoldDB" id="A0A2P2IWL1"/>
<dbReference type="EMBL" id="GGEC01005118">
    <property type="protein sequence ID" value="MBW85601.1"/>
    <property type="molecule type" value="Transcribed_RNA"/>
</dbReference>
<keyword evidence="2" id="KW-0732">Signal</keyword>
<feature type="chain" id="PRO_5015084960" evidence="2">
    <location>
        <begin position="20"/>
        <end position="88"/>
    </location>
</feature>
<keyword evidence="1" id="KW-0472">Membrane</keyword>
<feature type="signal peptide" evidence="2">
    <location>
        <begin position="1"/>
        <end position="19"/>
    </location>
</feature>
<proteinExistence type="predicted"/>
<feature type="transmembrane region" description="Helical" evidence="1">
    <location>
        <begin position="43"/>
        <end position="62"/>
    </location>
</feature>
<evidence type="ECO:0000313" key="4">
    <source>
        <dbReference type="EMBL" id="MBW85601.1"/>
    </source>
</evidence>
<name>A0A2P2IWL1_RHIMU</name>
<accession>A0A2P2IWL1</accession>
<reference evidence="3" key="1">
    <citation type="submission" date="2018-02" db="EMBL/GenBank/DDBJ databases">
        <title>Rhizophora mucronata_Transcriptome.</title>
        <authorList>
            <person name="Meera S.P."/>
            <person name="Sreeshan A."/>
            <person name="Augustine A."/>
        </authorList>
    </citation>
    <scope>NUCLEOTIDE SEQUENCE</scope>
    <source>
        <tissue evidence="3">Leaf</tissue>
    </source>
</reference>
<keyword evidence="1" id="KW-1133">Transmembrane helix</keyword>
<keyword evidence="1" id="KW-0812">Transmembrane</keyword>
<evidence type="ECO:0000256" key="2">
    <source>
        <dbReference type="SAM" id="SignalP"/>
    </source>
</evidence>
<dbReference type="EMBL" id="GGEC01005117">
    <property type="protein sequence ID" value="MBW85600.1"/>
    <property type="molecule type" value="Transcribed_RNA"/>
</dbReference>
<sequence length="88" mass="10051">MVAVLLVVVEVMVTKPVECHVLLLCQFLWQHLRPTHLRTMMPMMIMMPMVTVVEVEVVVVMASMRSITHRRCTESTTSGTQIRARDAN</sequence>
<evidence type="ECO:0000313" key="3">
    <source>
        <dbReference type="EMBL" id="MBW85600.1"/>
    </source>
</evidence>
<organism evidence="3">
    <name type="scientific">Rhizophora mucronata</name>
    <name type="common">Asiatic mangrove</name>
    <dbReference type="NCBI Taxonomy" id="61149"/>
    <lineage>
        <taxon>Eukaryota</taxon>
        <taxon>Viridiplantae</taxon>
        <taxon>Streptophyta</taxon>
        <taxon>Embryophyta</taxon>
        <taxon>Tracheophyta</taxon>
        <taxon>Spermatophyta</taxon>
        <taxon>Magnoliopsida</taxon>
        <taxon>eudicotyledons</taxon>
        <taxon>Gunneridae</taxon>
        <taxon>Pentapetalae</taxon>
        <taxon>rosids</taxon>
        <taxon>fabids</taxon>
        <taxon>Malpighiales</taxon>
        <taxon>Rhizophoraceae</taxon>
        <taxon>Rhizophora</taxon>
    </lineage>
</organism>
<evidence type="ECO:0000256" key="1">
    <source>
        <dbReference type="SAM" id="Phobius"/>
    </source>
</evidence>